<dbReference type="EMBL" id="CAFAZX010000008">
    <property type="protein sequence ID" value="CAB4840394.1"/>
    <property type="molecule type" value="Genomic_DNA"/>
</dbReference>
<feature type="transmembrane region" description="Helical" evidence="11">
    <location>
        <begin position="20"/>
        <end position="44"/>
    </location>
</feature>
<evidence type="ECO:0000313" key="19">
    <source>
        <dbReference type="EMBL" id="CAB5075734.1"/>
    </source>
</evidence>
<keyword evidence="6 11" id="KW-0812">Transmembrane</keyword>
<evidence type="ECO:0000256" key="2">
    <source>
        <dbReference type="ARBA" id="ARBA00007069"/>
    </source>
</evidence>
<feature type="transmembrane region" description="Helical" evidence="11">
    <location>
        <begin position="215"/>
        <end position="234"/>
    </location>
</feature>
<dbReference type="EMBL" id="CAEZZR010000190">
    <property type="protein sequence ID" value="CAB4785578.1"/>
    <property type="molecule type" value="Genomic_DNA"/>
</dbReference>
<evidence type="ECO:0000256" key="5">
    <source>
        <dbReference type="ARBA" id="ARBA00022519"/>
    </source>
</evidence>
<evidence type="ECO:0000256" key="11">
    <source>
        <dbReference type="SAM" id="Phobius"/>
    </source>
</evidence>
<evidence type="ECO:0000313" key="18">
    <source>
        <dbReference type="EMBL" id="CAB4982928.1"/>
    </source>
</evidence>
<dbReference type="EMBL" id="CAFABI010000001">
    <property type="protein sequence ID" value="CAB4817740.1"/>
    <property type="molecule type" value="Genomic_DNA"/>
</dbReference>
<dbReference type="EMBL" id="CAEZWO010000068">
    <property type="protein sequence ID" value="CAB4661564.1"/>
    <property type="molecule type" value="Genomic_DNA"/>
</dbReference>
<keyword evidence="4" id="KW-1003">Cell membrane</keyword>
<dbReference type="InterPro" id="IPR051789">
    <property type="entry name" value="Bact_Polyamine_Transport"/>
</dbReference>
<dbReference type="Pfam" id="PF00528">
    <property type="entry name" value="BPD_transp_1"/>
    <property type="match status" value="1"/>
</dbReference>
<comment type="subcellular location">
    <subcellularLocation>
        <location evidence="1">Cell inner membrane</location>
        <topology evidence="1">Multi-pass membrane protein</topology>
    </subcellularLocation>
</comment>
<dbReference type="GO" id="GO:0005886">
    <property type="term" value="C:plasma membrane"/>
    <property type="evidence" value="ECO:0007669"/>
    <property type="project" value="UniProtKB-SubCell"/>
</dbReference>
<evidence type="ECO:0000256" key="6">
    <source>
        <dbReference type="ARBA" id="ARBA00022692"/>
    </source>
</evidence>
<organism evidence="16">
    <name type="scientific">freshwater metagenome</name>
    <dbReference type="NCBI Taxonomy" id="449393"/>
    <lineage>
        <taxon>unclassified sequences</taxon>
        <taxon>metagenomes</taxon>
        <taxon>ecological metagenomes</taxon>
    </lineage>
</organism>
<evidence type="ECO:0000256" key="4">
    <source>
        <dbReference type="ARBA" id="ARBA00022475"/>
    </source>
</evidence>
<evidence type="ECO:0000313" key="15">
    <source>
        <dbReference type="EMBL" id="CAB4817740.1"/>
    </source>
</evidence>
<sequence length="272" mass="29484">MNLLKRGPSTRLVNLRNFPFFSAISYFVLFVLYAPLALVVFYSFNENRTAQIWTHFSTRWYTDVFTNTNVVRALKNSLIVASAATVLSTALAIAAALGLLRMGRRGSTFAMGLLGAPLIIPEIVSAVGTLGFFLFVGIPLGHVGLIVAHTAFCVPFAMLPIRARLVSLDRSSFEAAADLGANEWKIFTWVTLPLLAPGIMAGALLAFAISLDDFITSFFIAGPGSTTLPVYIFGMIRSNVTPAINALSTLLLLVSGLTLILSYTLSREKNQR</sequence>
<feature type="domain" description="ABC transmembrane type-1" evidence="12">
    <location>
        <begin position="74"/>
        <end position="262"/>
    </location>
</feature>
<proteinExistence type="inferred from homology"/>
<evidence type="ECO:0000256" key="9">
    <source>
        <dbReference type="ARBA" id="ARBA00037216"/>
    </source>
</evidence>
<reference evidence="16" key="1">
    <citation type="submission" date="2020-05" db="EMBL/GenBank/DDBJ databases">
        <authorList>
            <person name="Chiriac C."/>
            <person name="Salcher M."/>
            <person name="Ghai R."/>
            <person name="Kavagutti S V."/>
        </authorList>
    </citation>
    <scope>NUCLEOTIDE SEQUENCE</scope>
</reference>
<comment type="similarity">
    <text evidence="2">Belongs to the binding-protein-dependent transport system permease family. CysTW subfamily.</text>
</comment>
<evidence type="ECO:0000259" key="12">
    <source>
        <dbReference type="PROSITE" id="PS50928"/>
    </source>
</evidence>
<dbReference type="EMBL" id="CAFBOJ010000087">
    <property type="protein sequence ID" value="CAB4982928.1"/>
    <property type="molecule type" value="Genomic_DNA"/>
</dbReference>
<gene>
    <name evidence="13" type="ORF">UFOPK2254_00783</name>
    <name evidence="14" type="ORF">UFOPK2907_01430</name>
    <name evidence="15" type="ORF">UFOPK3197_00002</name>
    <name evidence="16" type="ORF">UFOPK3241_00269</name>
    <name evidence="17" type="ORF">UFOPK3707_00714</name>
    <name evidence="18" type="ORF">UFOPK3937_00831</name>
    <name evidence="19" type="ORF">UFOPK4401_00823</name>
</gene>
<keyword evidence="3" id="KW-0813">Transport</keyword>
<dbReference type="PANTHER" id="PTHR43848">
    <property type="entry name" value="PUTRESCINE TRANSPORT SYSTEM PERMEASE PROTEIN POTI"/>
    <property type="match status" value="1"/>
</dbReference>
<comment type="function">
    <text evidence="9">Required for the activity of the bacterial periplasmic transport system of putrescine and spermidine.</text>
</comment>
<evidence type="ECO:0000313" key="13">
    <source>
        <dbReference type="EMBL" id="CAB4661564.1"/>
    </source>
</evidence>
<dbReference type="AlphaFoldDB" id="A0A6J7B4U2"/>
<evidence type="ECO:0000256" key="7">
    <source>
        <dbReference type="ARBA" id="ARBA00022989"/>
    </source>
</evidence>
<evidence type="ECO:0000256" key="3">
    <source>
        <dbReference type="ARBA" id="ARBA00022448"/>
    </source>
</evidence>
<feature type="transmembrane region" description="Helical" evidence="11">
    <location>
        <begin position="186"/>
        <end position="209"/>
    </location>
</feature>
<keyword evidence="7 11" id="KW-1133">Transmembrane helix</keyword>
<evidence type="ECO:0000313" key="17">
    <source>
        <dbReference type="EMBL" id="CAB4928368.1"/>
    </source>
</evidence>
<protein>
    <recommendedName>
        <fullName evidence="10">Spermidine/putrescine transport system permease protein PotC</fullName>
    </recommendedName>
</protein>
<keyword evidence="5" id="KW-0997">Cell inner membrane</keyword>
<dbReference type="CDD" id="cd06261">
    <property type="entry name" value="TM_PBP2"/>
    <property type="match status" value="1"/>
</dbReference>
<dbReference type="EMBL" id="CAFBMY010000105">
    <property type="protein sequence ID" value="CAB4928368.1"/>
    <property type="molecule type" value="Genomic_DNA"/>
</dbReference>
<dbReference type="InterPro" id="IPR035906">
    <property type="entry name" value="MetI-like_sf"/>
</dbReference>
<dbReference type="SUPFAM" id="SSF161098">
    <property type="entry name" value="MetI-like"/>
    <property type="match status" value="1"/>
</dbReference>
<feature type="transmembrane region" description="Helical" evidence="11">
    <location>
        <begin position="78"/>
        <end position="100"/>
    </location>
</feature>
<evidence type="ECO:0000256" key="8">
    <source>
        <dbReference type="ARBA" id="ARBA00023136"/>
    </source>
</evidence>
<evidence type="ECO:0000313" key="14">
    <source>
        <dbReference type="EMBL" id="CAB4785578.1"/>
    </source>
</evidence>
<dbReference type="InterPro" id="IPR000515">
    <property type="entry name" value="MetI-like"/>
</dbReference>
<keyword evidence="8 11" id="KW-0472">Membrane</keyword>
<dbReference type="GO" id="GO:0055085">
    <property type="term" value="P:transmembrane transport"/>
    <property type="evidence" value="ECO:0007669"/>
    <property type="project" value="InterPro"/>
</dbReference>
<feature type="transmembrane region" description="Helical" evidence="11">
    <location>
        <begin position="112"/>
        <end position="136"/>
    </location>
</feature>
<accession>A0A6J7B4U2</accession>
<evidence type="ECO:0000313" key="16">
    <source>
        <dbReference type="EMBL" id="CAB4840394.1"/>
    </source>
</evidence>
<dbReference type="EMBL" id="CAFBRB010000082">
    <property type="protein sequence ID" value="CAB5075734.1"/>
    <property type="molecule type" value="Genomic_DNA"/>
</dbReference>
<feature type="transmembrane region" description="Helical" evidence="11">
    <location>
        <begin position="142"/>
        <end position="165"/>
    </location>
</feature>
<dbReference type="PANTHER" id="PTHR43848:SF5">
    <property type="entry name" value="SPERMIDINE_PUTRESCINE TRANSPORT SYSTEM PERMEASE PROTEIN POTC"/>
    <property type="match status" value="1"/>
</dbReference>
<evidence type="ECO:0000256" key="1">
    <source>
        <dbReference type="ARBA" id="ARBA00004429"/>
    </source>
</evidence>
<dbReference type="Gene3D" id="1.10.3720.10">
    <property type="entry name" value="MetI-like"/>
    <property type="match status" value="1"/>
</dbReference>
<feature type="transmembrane region" description="Helical" evidence="11">
    <location>
        <begin position="246"/>
        <end position="265"/>
    </location>
</feature>
<dbReference type="PROSITE" id="PS50928">
    <property type="entry name" value="ABC_TM1"/>
    <property type="match status" value="1"/>
</dbReference>
<name>A0A6J7B4U2_9ZZZZ</name>
<evidence type="ECO:0000256" key="10">
    <source>
        <dbReference type="ARBA" id="ARBA00039580"/>
    </source>
</evidence>